<sequence>MVLCRVHMRKNLALAALASLLLLLSSNVTRSWSHPTSSLHKAQAYENLTELKDVRNEIAQRLVKLTQQRGYRRRRVDSNASVQCVDQWELDRQELHELAALYSQTLNTKVANTLVESNEEDKDAHVNQMKDLRVEMAGAAYLDAPCCCPPNWCPMNVCPSSWCGDTTLS</sequence>
<proteinExistence type="predicted"/>
<gene>
    <name evidence="2" type="ORF">HPHI1048_LOCUS9384</name>
</gene>
<evidence type="ECO:0000313" key="2">
    <source>
        <dbReference type="EMBL" id="CAD8482155.1"/>
    </source>
</evidence>
<feature type="signal peptide" evidence="1">
    <location>
        <begin position="1"/>
        <end position="33"/>
    </location>
</feature>
<reference evidence="2" key="1">
    <citation type="submission" date="2021-01" db="EMBL/GenBank/DDBJ databases">
        <authorList>
            <person name="Corre E."/>
            <person name="Pelletier E."/>
            <person name="Niang G."/>
            <person name="Scheremetjew M."/>
            <person name="Finn R."/>
            <person name="Kale V."/>
            <person name="Holt S."/>
            <person name="Cochrane G."/>
            <person name="Meng A."/>
            <person name="Brown T."/>
            <person name="Cohen L."/>
        </authorList>
    </citation>
    <scope>NUCLEOTIDE SEQUENCE</scope>
    <source>
        <strain evidence="2">CCMP325</strain>
    </source>
</reference>
<protein>
    <submittedName>
        <fullName evidence="2">Uncharacterized protein</fullName>
    </submittedName>
</protein>
<dbReference type="AlphaFoldDB" id="A0A7S0HKG5"/>
<dbReference type="EMBL" id="HBEO01013811">
    <property type="protein sequence ID" value="CAD8482155.1"/>
    <property type="molecule type" value="Transcribed_RNA"/>
</dbReference>
<accession>A0A7S0HKG5</accession>
<organism evidence="2">
    <name type="scientific">Hanusia phi</name>
    <dbReference type="NCBI Taxonomy" id="3032"/>
    <lineage>
        <taxon>Eukaryota</taxon>
        <taxon>Cryptophyceae</taxon>
        <taxon>Pyrenomonadales</taxon>
        <taxon>Geminigeraceae</taxon>
        <taxon>Hanusia</taxon>
    </lineage>
</organism>
<feature type="chain" id="PRO_5030575412" evidence="1">
    <location>
        <begin position="34"/>
        <end position="169"/>
    </location>
</feature>
<evidence type="ECO:0000256" key="1">
    <source>
        <dbReference type="SAM" id="SignalP"/>
    </source>
</evidence>
<name>A0A7S0HKG5_9CRYP</name>
<keyword evidence="1" id="KW-0732">Signal</keyword>